<proteinExistence type="predicted"/>
<accession>A0A2P9HHY6</accession>
<dbReference type="AlphaFoldDB" id="A0A2P9HHY6"/>
<evidence type="ECO:0000313" key="2">
    <source>
        <dbReference type="Proteomes" id="UP000246073"/>
    </source>
</evidence>
<evidence type="ECO:0000313" key="1">
    <source>
        <dbReference type="EMBL" id="SPL63709.1"/>
    </source>
</evidence>
<reference evidence="2" key="1">
    <citation type="submission" date="2017-12" db="EMBL/GenBank/DDBJ databases">
        <authorList>
            <person name="Diaz M."/>
        </authorList>
    </citation>
    <scope>NUCLEOTIDE SEQUENCE [LARGE SCALE GENOMIC DNA]</scope>
    <source>
        <strain evidence="2">FI11154</strain>
    </source>
</reference>
<sequence>MSEFLAALDGFTEARGGKKKVAPPSESQIDDLIAKYGTPRKPA</sequence>
<name>A0A2P9HHY6_9HYPH</name>
<protein>
    <submittedName>
        <fullName evidence="1">Uncharacterized protein</fullName>
    </submittedName>
</protein>
<organism evidence="1 2">
    <name type="scientific">Ochrobactrum soli</name>
    <dbReference type="NCBI Taxonomy" id="2448455"/>
    <lineage>
        <taxon>Bacteria</taxon>
        <taxon>Pseudomonadati</taxon>
        <taxon>Pseudomonadota</taxon>
        <taxon>Alphaproteobacteria</taxon>
        <taxon>Hyphomicrobiales</taxon>
        <taxon>Brucellaceae</taxon>
        <taxon>Brucella/Ochrobactrum group</taxon>
        <taxon>Ochrobactrum</taxon>
    </lineage>
</organism>
<gene>
    <name evidence="1" type="ORF">OHAE_3641</name>
</gene>
<dbReference type="EMBL" id="OOFM01000004">
    <property type="protein sequence ID" value="SPL63709.1"/>
    <property type="molecule type" value="Genomic_DNA"/>
</dbReference>
<dbReference type="Proteomes" id="UP000246073">
    <property type="component" value="Unassembled WGS sequence"/>
</dbReference>